<dbReference type="PROSITE" id="PS51012">
    <property type="entry name" value="ABC_TM2"/>
    <property type="match status" value="1"/>
</dbReference>
<keyword evidence="4" id="KW-1003">Cell membrane</keyword>
<gene>
    <name evidence="10" type="ORF">H9863_09265</name>
</gene>
<reference evidence="10" key="1">
    <citation type="journal article" date="2021" name="PeerJ">
        <title>Extensive microbial diversity within the chicken gut microbiome revealed by metagenomics and culture.</title>
        <authorList>
            <person name="Gilroy R."/>
            <person name="Ravi A."/>
            <person name="Getino M."/>
            <person name="Pursley I."/>
            <person name="Horton D.L."/>
            <person name="Alikhan N.F."/>
            <person name="Baker D."/>
            <person name="Gharbi K."/>
            <person name="Hall N."/>
            <person name="Watson M."/>
            <person name="Adriaenssens E.M."/>
            <person name="Foster-Nyarko E."/>
            <person name="Jarju S."/>
            <person name="Secka A."/>
            <person name="Antonio M."/>
            <person name="Oren A."/>
            <person name="Chaudhuri R.R."/>
            <person name="La Ragione R."/>
            <person name="Hildebrand F."/>
            <person name="Pallen M.J."/>
        </authorList>
    </citation>
    <scope>NUCLEOTIDE SEQUENCE</scope>
    <source>
        <strain evidence="10">23274</strain>
    </source>
</reference>
<accession>A0A9D1V1D5</accession>
<protein>
    <submittedName>
        <fullName evidence="10">ABC transporter permease</fullName>
    </submittedName>
</protein>
<evidence type="ECO:0000256" key="2">
    <source>
        <dbReference type="ARBA" id="ARBA00007783"/>
    </source>
</evidence>
<evidence type="ECO:0000256" key="7">
    <source>
        <dbReference type="ARBA" id="ARBA00023136"/>
    </source>
</evidence>
<comment type="similarity">
    <text evidence="2">Belongs to the ABC-2 integral membrane protein family.</text>
</comment>
<feature type="transmembrane region" description="Helical" evidence="8">
    <location>
        <begin position="252"/>
        <end position="277"/>
    </location>
</feature>
<organism evidence="10 11">
    <name type="scientific">Candidatus Odoribacter faecigallinarum</name>
    <dbReference type="NCBI Taxonomy" id="2838706"/>
    <lineage>
        <taxon>Bacteria</taxon>
        <taxon>Pseudomonadati</taxon>
        <taxon>Bacteroidota</taxon>
        <taxon>Bacteroidia</taxon>
        <taxon>Bacteroidales</taxon>
        <taxon>Odoribacteraceae</taxon>
        <taxon>Odoribacter</taxon>
    </lineage>
</organism>
<feature type="transmembrane region" description="Helical" evidence="8">
    <location>
        <begin position="284"/>
        <end position="305"/>
    </location>
</feature>
<dbReference type="GO" id="GO:0005886">
    <property type="term" value="C:plasma membrane"/>
    <property type="evidence" value="ECO:0007669"/>
    <property type="project" value="UniProtKB-SubCell"/>
</dbReference>
<evidence type="ECO:0000256" key="3">
    <source>
        <dbReference type="ARBA" id="ARBA00022448"/>
    </source>
</evidence>
<feature type="transmembrane region" description="Helical" evidence="8">
    <location>
        <begin position="222"/>
        <end position="246"/>
    </location>
</feature>
<dbReference type="AlphaFoldDB" id="A0A9D1V1D5"/>
<evidence type="ECO:0000256" key="1">
    <source>
        <dbReference type="ARBA" id="ARBA00004651"/>
    </source>
</evidence>
<reference evidence="10" key="2">
    <citation type="submission" date="2021-04" db="EMBL/GenBank/DDBJ databases">
        <authorList>
            <person name="Gilroy R."/>
        </authorList>
    </citation>
    <scope>NUCLEOTIDE SEQUENCE</scope>
    <source>
        <strain evidence="10">23274</strain>
    </source>
</reference>
<evidence type="ECO:0000256" key="6">
    <source>
        <dbReference type="ARBA" id="ARBA00022989"/>
    </source>
</evidence>
<dbReference type="InterPro" id="IPR013525">
    <property type="entry name" value="ABC2_TM"/>
</dbReference>
<feature type="transmembrane region" description="Helical" evidence="8">
    <location>
        <begin position="345"/>
        <end position="363"/>
    </location>
</feature>
<dbReference type="Pfam" id="PF12698">
    <property type="entry name" value="ABC2_membrane_3"/>
    <property type="match status" value="1"/>
</dbReference>
<keyword evidence="5 8" id="KW-0812">Transmembrane</keyword>
<evidence type="ECO:0000256" key="8">
    <source>
        <dbReference type="SAM" id="Phobius"/>
    </source>
</evidence>
<sequence>MKQFKSFVIKEFCQIFRDKRTLLILLAMPLILVFLLGYAIKTEINDARIAVFDPSKDVETQRIKERFQASEYFTLAGELVEAGQINDVFKYGDIDMVLVFSGNFAEELLHGGEAAVQLIADATDPNQAAMLTGYASGVLADCQAELLEQYGVPFQIGTEIRMLYNPQSESAYNFVPGVMGLVLMLICAMMTSVAIVREKETGTMEVLLASPMKPVHIILSKMAPYFTLSVANIVTILLLAVFVMGVPVRGSLFWLAVASVLFIFVALALGLLISTLVSKQMAALLISGIGLMMPTLVFSGLIFPIESMPDALRWISNLIPARWYISAVRKIMIEGVGVQCYLEELGIIALMALVLMAAAWKNFKVRLA</sequence>
<keyword evidence="3" id="KW-0813">Transport</keyword>
<proteinExistence type="inferred from homology"/>
<dbReference type="InterPro" id="IPR051449">
    <property type="entry name" value="ABC-2_transporter_component"/>
</dbReference>
<keyword evidence="6 8" id="KW-1133">Transmembrane helix</keyword>
<evidence type="ECO:0000313" key="11">
    <source>
        <dbReference type="Proteomes" id="UP000824202"/>
    </source>
</evidence>
<dbReference type="GO" id="GO:0140359">
    <property type="term" value="F:ABC-type transporter activity"/>
    <property type="evidence" value="ECO:0007669"/>
    <property type="project" value="InterPro"/>
</dbReference>
<comment type="caution">
    <text evidence="10">The sequence shown here is derived from an EMBL/GenBank/DDBJ whole genome shotgun (WGS) entry which is preliminary data.</text>
</comment>
<keyword evidence="7 8" id="KW-0472">Membrane</keyword>
<feature type="transmembrane region" description="Helical" evidence="8">
    <location>
        <begin position="21"/>
        <end position="40"/>
    </location>
</feature>
<evidence type="ECO:0000313" key="10">
    <source>
        <dbReference type="EMBL" id="HIX04282.1"/>
    </source>
</evidence>
<dbReference type="InterPro" id="IPR047817">
    <property type="entry name" value="ABC2_TM_bact-type"/>
</dbReference>
<evidence type="ECO:0000259" key="9">
    <source>
        <dbReference type="PROSITE" id="PS51012"/>
    </source>
</evidence>
<evidence type="ECO:0000256" key="5">
    <source>
        <dbReference type="ARBA" id="ARBA00022692"/>
    </source>
</evidence>
<feature type="transmembrane region" description="Helical" evidence="8">
    <location>
        <begin position="174"/>
        <end position="196"/>
    </location>
</feature>
<dbReference type="Proteomes" id="UP000824202">
    <property type="component" value="Unassembled WGS sequence"/>
</dbReference>
<evidence type="ECO:0000256" key="4">
    <source>
        <dbReference type="ARBA" id="ARBA00022475"/>
    </source>
</evidence>
<dbReference type="PANTHER" id="PTHR30294">
    <property type="entry name" value="MEMBRANE COMPONENT OF ABC TRANSPORTER YHHJ-RELATED"/>
    <property type="match status" value="1"/>
</dbReference>
<name>A0A9D1V1D5_9BACT</name>
<dbReference type="PANTHER" id="PTHR30294:SF29">
    <property type="entry name" value="MULTIDRUG ABC TRANSPORTER PERMEASE YBHS-RELATED"/>
    <property type="match status" value="1"/>
</dbReference>
<dbReference type="EMBL" id="DXFT01000182">
    <property type="protein sequence ID" value="HIX04282.1"/>
    <property type="molecule type" value="Genomic_DNA"/>
</dbReference>
<feature type="domain" description="ABC transmembrane type-2" evidence="9">
    <location>
        <begin position="136"/>
        <end position="366"/>
    </location>
</feature>
<comment type="subcellular location">
    <subcellularLocation>
        <location evidence="1">Cell membrane</location>
        <topology evidence="1">Multi-pass membrane protein</topology>
    </subcellularLocation>
</comment>